<gene>
    <name evidence="2" type="ORF">A4X03_0g7917</name>
</gene>
<dbReference type="PROSITE" id="PS50878">
    <property type="entry name" value="RT_POL"/>
    <property type="match status" value="1"/>
</dbReference>
<evidence type="ECO:0000313" key="3">
    <source>
        <dbReference type="Proteomes" id="UP000077671"/>
    </source>
</evidence>
<dbReference type="AlphaFoldDB" id="A0A8T8SL79"/>
<dbReference type="SUPFAM" id="SSF56672">
    <property type="entry name" value="DNA/RNA polymerases"/>
    <property type="match status" value="1"/>
</dbReference>
<dbReference type="PANTHER" id="PTHR33481:SF1">
    <property type="entry name" value="ENDONUCLEASE_EXONUCLEASE_PHOSPHATASE DOMAIN-CONTAINING PROTEIN-RELATED"/>
    <property type="match status" value="1"/>
</dbReference>
<dbReference type="Pfam" id="PF00078">
    <property type="entry name" value="RVT_1"/>
    <property type="match status" value="1"/>
</dbReference>
<organism evidence="2 3">
    <name type="scientific">Tilletia caries</name>
    <name type="common">wheat bunt fungus</name>
    <dbReference type="NCBI Taxonomy" id="13290"/>
    <lineage>
        <taxon>Eukaryota</taxon>
        <taxon>Fungi</taxon>
        <taxon>Dikarya</taxon>
        <taxon>Basidiomycota</taxon>
        <taxon>Ustilaginomycotina</taxon>
        <taxon>Exobasidiomycetes</taxon>
        <taxon>Tilletiales</taxon>
        <taxon>Tilletiaceae</taxon>
        <taxon>Tilletia</taxon>
    </lineage>
</organism>
<sequence length="1160" mass="128609">SVASKAEENRVLDEANEEARFFLGQHRRESLQKSNKRQFGSAAVAFKTQEDRDRFLKSGKISCGISRCTVEPYLPAERTQQCEKCQQLGHVERYCRRPPHGGRSNLKSQILIMSDLRILQLNCRRSAAVVHSLLNNPATQKYHVLCIQEPFARFENPVGHPSWLPVGDSGPTQYNLDYPRDTPLPPHPRVVTCINKDLQTANVSVVGVPHPDLVTVNIDLQGRPQQASAEDGVEPEISAISITDIYNPNRSADSIAPLAATFEAVGQDRHHLVLGDFNTHHSLWESKVHGSSRFAQKWLDAIEQLDLHLLTPRDCPTYESREGRYSTIDLAFATEELAGRLIQCISLCDREPGDGSDHLPVATTLNLAPVTKVWPVRFNLQKCDVKRLGREVELAWKEVVDGLPPIRAAEGVECWAAALQGTVVHGLEESAPLLRSCSRSQPWFDHGASRAQMNKARREWQAKRKRVVELGEPNDDTLLEVEEYRLRFLLLQREHYASIRRAKKNHRRQTLANASGGDIWRLASSGKGGGGGKAAMVAPLATPEGGLALQAPAKAQILRAGLWPAREQVPDEDDDDVAASEFSLDTEDGIEGRVRWDGFGDREVAERIGSSKKGSAPGPDGVTWEALRMIMRGWVGFVPVLRKVFNACLEFGHHPKVFKKATTVILRKPGKADYRIPGAYRPIALLNVMGKLLEALIAARILTLAERHKLISDNHYGGRPHRATEDALIRIQQFIKDNHRRGRQVLAVSAEVSGAYNGVIGSVLVKDMRKAGWPEPVIEWTRSFMQDRTTSLRLGDYTSGQLDLPDGLPQGSPVSQLLWLIYSSGLAVSRRCGQQRANTRLCVAWVDDVNALFAGNDPVELRDTAQEYLDKASRWAREHKASFDLKKTVACILHRPRIPPVTSPSLQLMGRRIPIVGELKILGLTFQSDGRFNIHASNVIAKATRAVHTLLGQGNRAWGFNYSNMRVLYEVGVVPIMAYASTVWVKPMDTVVGSGGHLAELAKIQRMAAIRITGAYKSTASEVLNFEAALLPIDLKIFQRQQHALVRFLTLPETHPLARQIDRIKDRPVRSVPGPIHLLFRAYPDLAEASVVRQLPRPVPGENELLLVASVAGSKEEALQEHERTLADTIEEAVHVYTDGSGLDGRFGAASFVLNGHVAG</sequence>
<feature type="non-terminal residue" evidence="2">
    <location>
        <position position="1"/>
    </location>
</feature>
<accession>A0A8T8SL79</accession>
<evidence type="ECO:0000313" key="2">
    <source>
        <dbReference type="EMBL" id="KAE8242941.1"/>
    </source>
</evidence>
<reference evidence="2" key="1">
    <citation type="submission" date="2016-04" db="EMBL/GenBank/DDBJ databases">
        <authorList>
            <person name="Nguyen H.D."/>
            <person name="Kesanakurti P."/>
            <person name="Cullis J."/>
            <person name="Levesque C.A."/>
            <person name="Hambleton S."/>
        </authorList>
    </citation>
    <scope>NUCLEOTIDE SEQUENCE</scope>
    <source>
        <strain evidence="2">DAOMC 238032</strain>
    </source>
</reference>
<name>A0A8T8SL79_9BASI</name>
<reference evidence="2" key="2">
    <citation type="journal article" date="2019" name="IMA Fungus">
        <title>Genome sequencing and comparison of five Tilletia species to identify candidate genes for the detection of regulated species infecting wheat.</title>
        <authorList>
            <person name="Nguyen H.D.T."/>
            <person name="Sultana T."/>
            <person name="Kesanakurti P."/>
            <person name="Hambleton S."/>
        </authorList>
    </citation>
    <scope>NUCLEOTIDE SEQUENCE</scope>
    <source>
        <strain evidence="2">DAOMC 238032</strain>
    </source>
</reference>
<dbReference type="Gene3D" id="3.60.10.10">
    <property type="entry name" value="Endonuclease/exonuclease/phosphatase"/>
    <property type="match status" value="1"/>
</dbReference>
<dbReference type="CDD" id="cd01650">
    <property type="entry name" value="RT_nLTR_like"/>
    <property type="match status" value="1"/>
</dbReference>
<proteinExistence type="predicted"/>
<feature type="domain" description="Reverse transcriptase" evidence="1">
    <location>
        <begin position="647"/>
        <end position="913"/>
    </location>
</feature>
<dbReference type="InterPro" id="IPR043502">
    <property type="entry name" value="DNA/RNA_pol_sf"/>
</dbReference>
<dbReference type="InterPro" id="IPR036691">
    <property type="entry name" value="Endo/exonu/phosph_ase_sf"/>
</dbReference>
<dbReference type="GO" id="GO:0003824">
    <property type="term" value="F:catalytic activity"/>
    <property type="evidence" value="ECO:0007669"/>
    <property type="project" value="InterPro"/>
</dbReference>
<dbReference type="InterPro" id="IPR005135">
    <property type="entry name" value="Endo/exonuclease/phosphatase"/>
</dbReference>
<evidence type="ECO:0000259" key="1">
    <source>
        <dbReference type="PROSITE" id="PS50878"/>
    </source>
</evidence>
<protein>
    <recommendedName>
        <fullName evidence="1">Reverse transcriptase domain-containing protein</fullName>
    </recommendedName>
</protein>
<dbReference type="SUPFAM" id="SSF56219">
    <property type="entry name" value="DNase I-like"/>
    <property type="match status" value="1"/>
</dbReference>
<dbReference type="InterPro" id="IPR000477">
    <property type="entry name" value="RT_dom"/>
</dbReference>
<comment type="caution">
    <text evidence="2">The sequence shown here is derived from an EMBL/GenBank/DDBJ whole genome shotgun (WGS) entry which is preliminary data.</text>
</comment>
<feature type="non-terminal residue" evidence="2">
    <location>
        <position position="1160"/>
    </location>
</feature>
<dbReference type="EMBL" id="LWDD02002094">
    <property type="protein sequence ID" value="KAE8242941.1"/>
    <property type="molecule type" value="Genomic_DNA"/>
</dbReference>
<dbReference type="Proteomes" id="UP000077671">
    <property type="component" value="Unassembled WGS sequence"/>
</dbReference>
<dbReference type="Pfam" id="PF14529">
    <property type="entry name" value="Exo_endo_phos_2"/>
    <property type="match status" value="1"/>
</dbReference>
<dbReference type="PANTHER" id="PTHR33481">
    <property type="entry name" value="REVERSE TRANSCRIPTASE"/>
    <property type="match status" value="1"/>
</dbReference>